<dbReference type="Proteomes" id="UP001232445">
    <property type="component" value="Unassembled WGS sequence"/>
</dbReference>
<keyword evidence="3" id="KW-1185">Reference proteome</keyword>
<reference evidence="2 3" key="1">
    <citation type="submission" date="2023-07" db="EMBL/GenBank/DDBJ databases">
        <title>Genomic Encyclopedia of Type Strains, Phase IV (KMG-IV): sequencing the most valuable type-strain genomes for metagenomic binning, comparative biology and taxonomic classification.</title>
        <authorList>
            <person name="Goeker M."/>
        </authorList>
    </citation>
    <scope>NUCLEOTIDE SEQUENCE [LARGE SCALE GENOMIC DNA]</scope>
    <source>
        <strain evidence="2 3">DSM 17740</strain>
    </source>
</reference>
<dbReference type="EMBL" id="JAUSUQ010000032">
    <property type="protein sequence ID" value="MDQ0341100.1"/>
    <property type="molecule type" value="Genomic_DNA"/>
</dbReference>
<evidence type="ECO:0000313" key="3">
    <source>
        <dbReference type="Proteomes" id="UP001232445"/>
    </source>
</evidence>
<name>A0ABU0CY78_9BACI</name>
<evidence type="ECO:0000313" key="2">
    <source>
        <dbReference type="EMBL" id="MDQ0341100.1"/>
    </source>
</evidence>
<gene>
    <name evidence="2" type="ORF">J2S00_003944</name>
</gene>
<accession>A0ABU0CY78</accession>
<comment type="caution">
    <text evidence="2">The sequence shown here is derived from an EMBL/GenBank/DDBJ whole genome shotgun (WGS) entry which is preliminary data.</text>
</comment>
<protein>
    <recommendedName>
        <fullName evidence="1">Transposase IS4-like domain-containing protein</fullName>
    </recommendedName>
</protein>
<feature type="domain" description="Transposase IS4-like" evidence="1">
    <location>
        <begin position="52"/>
        <end position="111"/>
    </location>
</feature>
<sequence>MAIYQVLRHLDISAIIDLNKRSTGHIQQQGEFTFTPEDSAYGRVFYTYEADNLRYFTRIPRKSKAWKERYKRRTTVERTNKRLKEDYGLENKKRRNTRDWYIEAFLTAMCLHIDAWVKHDGINMTSLIDQWAAPFRQ</sequence>
<dbReference type="Pfam" id="PF01609">
    <property type="entry name" value="DDE_Tnp_1"/>
    <property type="match status" value="1"/>
</dbReference>
<dbReference type="InterPro" id="IPR002559">
    <property type="entry name" value="Transposase_11"/>
</dbReference>
<organism evidence="2 3">
    <name type="scientific">Caldalkalibacillus uzonensis</name>
    <dbReference type="NCBI Taxonomy" id="353224"/>
    <lineage>
        <taxon>Bacteria</taxon>
        <taxon>Bacillati</taxon>
        <taxon>Bacillota</taxon>
        <taxon>Bacilli</taxon>
        <taxon>Bacillales</taxon>
        <taxon>Bacillaceae</taxon>
        <taxon>Caldalkalibacillus</taxon>
    </lineage>
</organism>
<evidence type="ECO:0000259" key="1">
    <source>
        <dbReference type="Pfam" id="PF01609"/>
    </source>
</evidence>
<proteinExistence type="predicted"/>